<sequence length="2013" mass="223029">MASMSSSSSSSYRELLATVKAELLEARGAPQHRTELFEALDRFLDDFRSFLVFPFFCQGPKPEDRTEVANSTSNRLSNEDIQIALRLSDDLNLNEVYSASLVTSTLEKGNFQDRGYLEIMRISAGLWFIERDSLIASLQLLLQAVALDKEFDSNFIAKIQLYIEKFLAAGLRSRLMSLIKELNEEGSTGNGDYGLEPYIKDSTGALVDRRAAIQKTRLSLCHCLYLSCLIAPPNPQELKDLYNLLKLCSGDDRFLHDATKLQITYTIMFSLTNALVLGAQGPEQKGFMLALDSSFCQEFQQLIMDVSEFTVNTEGFTGIVRLAWVLIRSTSKQIREVNAIGSTVGDDEILRLCLNRACDNDLFGFLNTRVFETIAFQNDERATAFKYTSSLCKLIMNLLSLPAGRQKIMELKYTSMGTHNPRINHLKDTVPCDTGQAQNQAVKLRAHPLVSFLHFAREIFKRGPELVVNSNDLWSFVYFAGEGHTSYLSLVAFLDMLTALAECKEGAGKVYDMLQKSTIPSLGWQKLLTSLVVNDQQLQLRMDTTETFLPPFQEGDARVVEAYLKVLEKVIEKGDALERMQWFEDIEPLFKMLPRENVSPFLKGALRNAIAACASVSSVMKEKVCSLLEQYDLPVLATPLPTDGSGHHSTKQFYDLTYELNEVEARQQEYPSTISYLKLRNLLAVHELDTKSGRYIEIFQFVRDQVFGLYSQRLYANPVDKWELVVAALHHFEILLKNYQVTNEDARNKSSKHSLSSMTTTLSAAKYTNVTPAMELIKDLKNGEVVYSNLMSILKLGVKSVLEQRESQLYGPVLEEAISLSFQIFIHAFMKESLFVEAWYPSHQPLHEIIFQSSHQVVTLLEYVRYDKCQLIQRYSVKVMELLSSRAPQLVSVLQEAEAVLNLTEGYAACLEARFLEAHPPDNPDEDIGYLILRLLLVNLCEPSPNLTHLLLGFDINQLVERTTLQPNRDFSCLTVILHALDKLARPEVNTGLHELGFKLLYELCVDSVTCGPMVDLLRNGKYDFLPKRTSLSSHDTGLERGNSSISETDLCSSEAHELDLETCDFEPAAESAPETPSNSKPEVGFLNPEPLATRCTTKVNDGPGEGSLAALRSSWIQRLFPGMLGGSVGPSQWKDKGKHIASDYENNERLLIENATRLAEDSGPSPQLLGGGQDPGKESPHCDLRPVKREEVSATDIVLPCTNSSQLPPDMLCGEGLSPGREAYGAVRGLAGEIRVKSAMDTPHSSENSPELAGLGHQEASVDHAANSTRFSNGLTCNRSPFAYPRQQDLHARDVGYSQIRDIDCTPPSIMEQEEKKMNAFLTPSHKPPSEVDTRSMQVEHHPVQRHPLSRRNFSRLSQQQQQQNRYDLNSLDTSNRIVYQAESPSLRSKNSGFQLGGTRNISDAECLPAGRASGDKGFRFDNLKKGENIEHRARYGVDTEKNVVSLGSSPLPPLSLFAPFKHNKERRSIESQGRNKMAAGLSEDSLLTPLFPSCGYKSDPNDNLGGAGVSEEKFDSAMFSQYKPSSSIYQSSGLRGLETPLTLTPIFAPFKTLEEHNRPLKSLIKTKIWPLEKNGEDAVGKDTDMDLDALPEPESQQADHRGQSGAMNVHGSTLKDGCHTVNTTAIELSRKRPSLHEDRTDDKDLSTSQSHDEQLSVSQGMRDLFQFDQDLQQQRLIPEAGPVRELRPCINMVSEVSSGSSPIPCGAVSHQLDGSKIEAASRSGFRGGNMISASVKSTEMDQVIPDKDTPGGAANFNALGQSSEVLLSRQKHSMPGMDGHGLRQESISGQAENVKLSVNAQEDNSGRSSRKRSHDARASESQFALQNPETISLVEPLNQSFAGNERRTAPHSQSWLQRWMPSPKPSTTVFKAPQPCGSVPPGQLSSHAKNRKLVQDSITPGEQLVGADLDGQEQQRTSQIQKTGLWAGSSSGNHHRRSNPLFPGFYPVPSAAAMALVGAASRRAVPLPPQRVGTRIAVWPAITGTQLRRTESGSSGSLPPQAEVEVVVEEG</sequence>
<organism evidence="6 7">
    <name type="scientific">Ceratodon purpureus</name>
    <name type="common">Fire moss</name>
    <name type="synonym">Dicranum purpureum</name>
    <dbReference type="NCBI Taxonomy" id="3225"/>
    <lineage>
        <taxon>Eukaryota</taxon>
        <taxon>Viridiplantae</taxon>
        <taxon>Streptophyta</taxon>
        <taxon>Embryophyta</taxon>
        <taxon>Bryophyta</taxon>
        <taxon>Bryophytina</taxon>
        <taxon>Bryopsida</taxon>
        <taxon>Dicranidae</taxon>
        <taxon>Pseudoditrichales</taxon>
        <taxon>Ditrichaceae</taxon>
        <taxon>Ceratodon</taxon>
    </lineage>
</organism>
<evidence type="ECO:0000256" key="2">
    <source>
        <dbReference type="ARBA" id="ARBA00005892"/>
    </source>
</evidence>
<reference evidence="6" key="1">
    <citation type="submission" date="2020-06" db="EMBL/GenBank/DDBJ databases">
        <title>WGS assembly of Ceratodon purpureus strain R40.</title>
        <authorList>
            <person name="Carey S.B."/>
            <person name="Jenkins J."/>
            <person name="Shu S."/>
            <person name="Lovell J.T."/>
            <person name="Sreedasyam A."/>
            <person name="Maumus F."/>
            <person name="Tiley G.P."/>
            <person name="Fernandez-Pozo N."/>
            <person name="Barry K."/>
            <person name="Chen C."/>
            <person name="Wang M."/>
            <person name="Lipzen A."/>
            <person name="Daum C."/>
            <person name="Saski C.A."/>
            <person name="Payton A.C."/>
            <person name="Mcbreen J.C."/>
            <person name="Conrad R.E."/>
            <person name="Kollar L.M."/>
            <person name="Olsson S."/>
            <person name="Huttunen S."/>
            <person name="Landis J.B."/>
            <person name="Wickett N.J."/>
            <person name="Johnson M.G."/>
            <person name="Rensing S.A."/>
            <person name="Grimwood J."/>
            <person name="Schmutz J."/>
            <person name="Mcdaniel S.F."/>
        </authorList>
    </citation>
    <scope>NUCLEOTIDE SEQUENCE</scope>
    <source>
        <strain evidence="6">R40</strain>
    </source>
</reference>
<evidence type="ECO:0000256" key="1">
    <source>
        <dbReference type="ARBA" id="ARBA00004123"/>
    </source>
</evidence>
<dbReference type="InterPro" id="IPR021827">
    <property type="entry name" value="Nup186/Nup192/Nup205"/>
</dbReference>
<comment type="caution">
    <text evidence="6">The sequence shown here is derived from an EMBL/GenBank/DDBJ whole genome shotgun (WGS) entry which is preliminary data.</text>
</comment>
<dbReference type="Proteomes" id="UP000822688">
    <property type="component" value="Chromosome 3"/>
</dbReference>
<comment type="similarity">
    <text evidence="2">Belongs to the NUP186/NUP192/NUP205 family.</text>
</comment>
<feature type="compositionally biased region" description="Polar residues" evidence="5">
    <location>
        <begin position="1799"/>
        <end position="1809"/>
    </location>
</feature>
<keyword evidence="7" id="KW-1185">Reference proteome</keyword>
<feature type="region of interest" description="Disordered" evidence="5">
    <location>
        <begin position="1627"/>
        <end position="1658"/>
    </location>
</feature>
<feature type="region of interest" description="Disordered" evidence="5">
    <location>
        <begin position="1799"/>
        <end position="1831"/>
    </location>
</feature>
<feature type="compositionally biased region" description="Polar residues" evidence="5">
    <location>
        <begin position="1821"/>
        <end position="1831"/>
    </location>
</feature>
<name>A0A8T0II56_CERPU</name>
<feature type="region of interest" description="Disordered" evidence="5">
    <location>
        <begin position="1160"/>
        <end position="1182"/>
    </location>
</feature>
<dbReference type="GO" id="GO:0005643">
    <property type="term" value="C:nuclear pore"/>
    <property type="evidence" value="ECO:0007669"/>
    <property type="project" value="InterPro"/>
</dbReference>
<feature type="region of interest" description="Disordered" evidence="5">
    <location>
        <begin position="1323"/>
        <end position="1367"/>
    </location>
</feature>
<evidence type="ECO:0000256" key="3">
    <source>
        <dbReference type="ARBA" id="ARBA00022448"/>
    </source>
</evidence>
<feature type="compositionally biased region" description="Basic and acidic residues" evidence="5">
    <location>
        <begin position="1630"/>
        <end position="1656"/>
    </location>
</feature>
<dbReference type="PANTHER" id="PTHR31344">
    <property type="entry name" value="NUCLEAR PORE COMPLEX PROTEIN NUP205"/>
    <property type="match status" value="1"/>
</dbReference>
<accession>A0A8T0II56</accession>
<dbReference type="Pfam" id="PF11894">
    <property type="entry name" value="Nup192"/>
    <property type="match status" value="2"/>
</dbReference>
<protein>
    <submittedName>
        <fullName evidence="6">Uncharacterized protein</fullName>
    </submittedName>
</protein>
<feature type="compositionally biased region" description="Polar residues" evidence="5">
    <location>
        <begin position="1989"/>
        <end position="2000"/>
    </location>
</feature>
<evidence type="ECO:0000313" key="7">
    <source>
        <dbReference type="Proteomes" id="UP000822688"/>
    </source>
</evidence>
<feature type="region of interest" description="Disordered" evidence="5">
    <location>
        <begin position="1989"/>
        <end position="2013"/>
    </location>
</feature>
<evidence type="ECO:0000313" key="6">
    <source>
        <dbReference type="EMBL" id="KAG0583450.1"/>
    </source>
</evidence>
<keyword evidence="4" id="KW-0539">Nucleus</keyword>
<dbReference type="EMBL" id="CM026423">
    <property type="protein sequence ID" value="KAG0583450.1"/>
    <property type="molecule type" value="Genomic_DNA"/>
</dbReference>
<evidence type="ECO:0000256" key="4">
    <source>
        <dbReference type="ARBA" id="ARBA00023242"/>
    </source>
</evidence>
<keyword evidence="3" id="KW-0813">Transport</keyword>
<gene>
    <name evidence="6" type="ORF">KC19_3G136800</name>
</gene>
<comment type="subcellular location">
    <subcellularLocation>
        <location evidence="1">Nucleus</location>
    </subcellularLocation>
</comment>
<feature type="compositionally biased region" description="Basic residues" evidence="5">
    <location>
        <begin position="1345"/>
        <end position="1355"/>
    </location>
</feature>
<feature type="compositionally biased region" description="Basic and acidic residues" evidence="5">
    <location>
        <begin position="1329"/>
        <end position="1344"/>
    </location>
</feature>
<evidence type="ECO:0000256" key="5">
    <source>
        <dbReference type="SAM" id="MobiDB-lite"/>
    </source>
</evidence>
<dbReference type="PANTHER" id="PTHR31344:SF0">
    <property type="entry name" value="NUCLEAR PORE COMPLEX PROTEIN NUP205"/>
    <property type="match status" value="1"/>
</dbReference>
<proteinExistence type="inferred from homology"/>